<accession>A0A0A0N545</accession>
<comment type="similarity">
    <text evidence="1">Belongs to the peptidase M20A family.</text>
</comment>
<evidence type="ECO:0000256" key="2">
    <source>
        <dbReference type="SAM" id="Coils"/>
    </source>
</evidence>
<dbReference type="KEGG" id="src:M271_01295"/>
<keyword evidence="2" id="KW-0175">Coiled coil</keyword>
<dbReference type="HOGENOM" id="CLU_031812_1_0_11"/>
<evidence type="ECO:0000259" key="3">
    <source>
        <dbReference type="Pfam" id="PF07687"/>
    </source>
</evidence>
<dbReference type="InterPro" id="IPR002933">
    <property type="entry name" value="Peptidase_M20"/>
</dbReference>
<evidence type="ECO:0000313" key="5">
    <source>
        <dbReference type="Proteomes" id="UP000281594"/>
    </source>
</evidence>
<dbReference type="GO" id="GO:0046657">
    <property type="term" value="P:folic acid catabolic process"/>
    <property type="evidence" value="ECO:0007669"/>
    <property type="project" value="TreeGrafter"/>
</dbReference>
<dbReference type="NCBIfam" id="TIGR01891">
    <property type="entry name" value="amidohydrolases"/>
    <property type="match status" value="1"/>
</dbReference>
<proteinExistence type="inferred from homology"/>
<evidence type="ECO:0000256" key="1">
    <source>
        <dbReference type="PIRNR" id="PIRNR037226"/>
    </source>
</evidence>
<dbReference type="InterPro" id="IPR017144">
    <property type="entry name" value="Xaa-Arg_dipeptidase"/>
</dbReference>
<organism evidence="4 5">
    <name type="scientific">Streptomyces rapamycinicus (strain ATCC 29253 / DSM 41530 / NRRL 5491 / AYB-994)</name>
    <name type="common">Streptomyces hygroscopicus (strain ATCC 29253)</name>
    <dbReference type="NCBI Taxonomy" id="1343740"/>
    <lineage>
        <taxon>Bacteria</taxon>
        <taxon>Bacillati</taxon>
        <taxon>Actinomycetota</taxon>
        <taxon>Actinomycetes</taxon>
        <taxon>Kitasatosporales</taxon>
        <taxon>Streptomycetaceae</taxon>
        <taxon>Streptomyces</taxon>
        <taxon>Streptomyces violaceusniger group</taxon>
    </lineage>
</organism>
<dbReference type="GO" id="GO:0016805">
    <property type="term" value="F:dipeptidase activity"/>
    <property type="evidence" value="ECO:0007669"/>
    <property type="project" value="InterPro"/>
</dbReference>
<feature type="domain" description="Peptidase M20 dimerisation" evidence="3">
    <location>
        <begin position="168"/>
        <end position="261"/>
    </location>
</feature>
<name>A0A0A0N545_STRRN</name>
<dbReference type="SUPFAM" id="SSF53187">
    <property type="entry name" value="Zn-dependent exopeptidases"/>
    <property type="match status" value="1"/>
</dbReference>
<dbReference type="AlphaFoldDB" id="A0A0A0N545"/>
<dbReference type="InterPro" id="IPR052030">
    <property type="entry name" value="Peptidase_M20/M20A_hydrolases"/>
</dbReference>
<dbReference type="GO" id="GO:0071713">
    <property type="term" value="F:para-aminobenzoyl-glutamate hydrolase activity"/>
    <property type="evidence" value="ECO:0007669"/>
    <property type="project" value="TreeGrafter"/>
</dbReference>
<dbReference type="GO" id="GO:0005737">
    <property type="term" value="C:cytoplasm"/>
    <property type="evidence" value="ECO:0007669"/>
    <property type="project" value="TreeGrafter"/>
</dbReference>
<gene>
    <name evidence="4" type="ORF">D3C57_142385</name>
</gene>
<protein>
    <recommendedName>
        <fullName evidence="1">Peptidase M20 domain-containing protein 2</fullName>
    </recommendedName>
</protein>
<dbReference type="SUPFAM" id="SSF55031">
    <property type="entry name" value="Bacterial exopeptidase dimerisation domain"/>
    <property type="match status" value="1"/>
</dbReference>
<dbReference type="InterPro" id="IPR017439">
    <property type="entry name" value="Amidohydrolase"/>
</dbReference>
<dbReference type="PIRSF" id="PIRSF037226">
    <property type="entry name" value="Amidohydrolase_ACY1L2_prd"/>
    <property type="match status" value="1"/>
</dbReference>
<dbReference type="InterPro" id="IPR036264">
    <property type="entry name" value="Bact_exopeptidase_dim_dom"/>
</dbReference>
<dbReference type="Gene3D" id="3.40.630.10">
    <property type="entry name" value="Zn peptidases"/>
    <property type="match status" value="1"/>
</dbReference>
<dbReference type="Proteomes" id="UP000281594">
    <property type="component" value="Unassembled WGS sequence"/>
</dbReference>
<dbReference type="Pfam" id="PF01546">
    <property type="entry name" value="Peptidase_M20"/>
    <property type="match status" value="1"/>
</dbReference>
<dbReference type="Pfam" id="PF07687">
    <property type="entry name" value="M20_dimer"/>
    <property type="match status" value="1"/>
</dbReference>
<dbReference type="FunFam" id="3.30.70.360:FF:000004">
    <property type="entry name" value="Peptidase M20 domain-containing protein 2"/>
    <property type="match status" value="1"/>
</dbReference>
<dbReference type="InterPro" id="IPR011650">
    <property type="entry name" value="Peptidase_M20_dimer"/>
</dbReference>
<dbReference type="STRING" id="1343740.M271_01295"/>
<comment type="caution">
    <text evidence="4">The sequence shown here is derived from an EMBL/GenBank/DDBJ whole genome shotgun (WGS) entry which is preliminary data.</text>
</comment>
<feature type="coiled-coil region" evidence="2">
    <location>
        <begin position="7"/>
        <end position="34"/>
    </location>
</feature>
<dbReference type="eggNOG" id="COG1473">
    <property type="taxonomic scope" value="Bacteria"/>
</dbReference>
<sequence length="414" mass="42772">MASEAPARQVTGRIESLTRELTTLSREIHGLAELGFTEHRSVGAIADLVRAHGIEPRVGGYGMETSLEASAGDPGGPRIAILAEYDALPGVGHGCGHNVIGAAATGAFLGLLDVVAGTGGAVVLLGTPAEENGSGKEILARAGAFAGIDAAIMLHPATHDSANFAALGLRSVEAAYHGVPAHASHQPEAGRNALDAVVAAYQGIAALRQHMPRADRVHGVITDGGQVANVVPALASLRLLIRSPEVGSLLALSERVQRVLEGAAMITETRLDAVWDRIQPCLPVRNNDVLTGRFSAHMTGRGRTFGTDRGAARGSTDMGNISLRIPSIHPTVAIAPPEIALHTAAFAEYAGSEPGDRAVVDGAIALALTALDFLTDAELRERSRAEFEAAGGVVDVPALLTPPADGRRDRKGSE</sequence>
<dbReference type="PANTHER" id="PTHR30575">
    <property type="entry name" value="PEPTIDASE M20"/>
    <property type="match status" value="1"/>
</dbReference>
<evidence type="ECO:0000313" key="4">
    <source>
        <dbReference type="EMBL" id="RLV76021.1"/>
    </source>
</evidence>
<dbReference type="PANTHER" id="PTHR30575:SF0">
    <property type="entry name" value="XAA-ARG DIPEPTIDASE"/>
    <property type="match status" value="1"/>
</dbReference>
<dbReference type="RefSeq" id="WP_020865292.1">
    <property type="nucleotide sequence ID" value="NC_022785.1"/>
</dbReference>
<dbReference type="Gene3D" id="3.30.70.360">
    <property type="match status" value="1"/>
</dbReference>
<dbReference type="EMBL" id="QYCY01000002">
    <property type="protein sequence ID" value="RLV76021.1"/>
    <property type="molecule type" value="Genomic_DNA"/>
</dbReference>
<reference evidence="4 5" key="1">
    <citation type="journal article" date="2018" name="J. Biol. Chem.">
        <title>Discovery of the actinoplanic acid pathway in Streptomyces rapamycinicus reveals a genetically conserved synergism with rapamycin.</title>
        <authorList>
            <person name="Mrak P."/>
            <person name="Krastel P."/>
            <person name="Pivk Lukancic P."/>
            <person name="Tao J."/>
            <person name="Pistorius D."/>
            <person name="Moore C.M."/>
        </authorList>
    </citation>
    <scope>NUCLEOTIDE SEQUENCE [LARGE SCALE GENOMIC DNA]</scope>
    <source>
        <strain evidence="4 5">NRRL 5491</strain>
    </source>
</reference>